<dbReference type="GO" id="GO:0005737">
    <property type="term" value="C:cytoplasm"/>
    <property type="evidence" value="ECO:0007669"/>
    <property type="project" value="UniProtKB-SubCell"/>
</dbReference>
<proteinExistence type="predicted"/>
<keyword evidence="7" id="KW-1015">Disulfide bond</keyword>
<feature type="chain" id="PRO_5039152100" description="Ig-like domain-containing protein" evidence="12">
    <location>
        <begin position="49"/>
        <end position="319"/>
    </location>
</feature>
<dbReference type="GO" id="GO:0012505">
    <property type="term" value="C:endomembrane system"/>
    <property type="evidence" value="ECO:0007669"/>
    <property type="project" value="UniProtKB-SubCell"/>
</dbReference>
<evidence type="ECO:0000256" key="6">
    <source>
        <dbReference type="ARBA" id="ARBA00023136"/>
    </source>
</evidence>
<dbReference type="InterPro" id="IPR036179">
    <property type="entry name" value="Ig-like_dom_sf"/>
</dbReference>
<keyword evidence="8" id="KW-0325">Glycoprotein</keyword>
<name>A0A9D3RUU8_ANGAN</name>
<reference evidence="14" key="1">
    <citation type="submission" date="2021-01" db="EMBL/GenBank/DDBJ databases">
        <title>A chromosome-scale assembly of European eel, Anguilla anguilla.</title>
        <authorList>
            <person name="Henkel C."/>
            <person name="Jong-Raadsen S.A."/>
            <person name="Dufour S."/>
            <person name="Weltzien F.-A."/>
            <person name="Palstra A.P."/>
            <person name="Pelster B."/>
            <person name="Spaink H.P."/>
            <person name="Van Den Thillart G.E."/>
            <person name="Jansen H."/>
            <person name="Zahm M."/>
            <person name="Klopp C."/>
            <person name="Cedric C."/>
            <person name="Louis A."/>
            <person name="Berthelot C."/>
            <person name="Parey E."/>
            <person name="Roest Crollius H."/>
            <person name="Montfort J."/>
            <person name="Robinson-Rechavi M."/>
            <person name="Bucao C."/>
            <person name="Bouchez O."/>
            <person name="Gislard M."/>
            <person name="Lluch J."/>
            <person name="Milhes M."/>
            <person name="Lampietro C."/>
            <person name="Lopez Roques C."/>
            <person name="Donnadieu C."/>
            <person name="Braasch I."/>
            <person name="Desvignes T."/>
            <person name="Postlethwait J."/>
            <person name="Bobe J."/>
            <person name="Guiguen Y."/>
            <person name="Dirks R."/>
        </authorList>
    </citation>
    <scope>NUCLEOTIDE SEQUENCE</scope>
    <source>
        <strain evidence="14">Tag_6206</strain>
        <tissue evidence="14">Liver</tissue>
    </source>
</reference>
<keyword evidence="5 11" id="KW-1133">Transmembrane helix</keyword>
<dbReference type="PANTHER" id="PTHR44888:SF1">
    <property type="entry name" value="HEPACAM FAMILY MEMBER 2"/>
    <property type="match status" value="1"/>
</dbReference>
<dbReference type="SMART" id="SM00408">
    <property type="entry name" value="IGc2"/>
    <property type="match status" value="1"/>
</dbReference>
<gene>
    <name evidence="14" type="ORF">ANANG_G00155320</name>
</gene>
<comment type="subcellular location">
    <subcellularLocation>
        <location evidence="1">Cytoplasm</location>
    </subcellularLocation>
    <subcellularLocation>
        <location evidence="10">Endomembrane system</location>
        <topology evidence="10">Single-pass type I membrane protein</topology>
    </subcellularLocation>
</comment>
<dbReference type="EMBL" id="JAFIRN010000008">
    <property type="protein sequence ID" value="KAG5843855.1"/>
    <property type="molecule type" value="Genomic_DNA"/>
</dbReference>
<evidence type="ECO:0000256" key="4">
    <source>
        <dbReference type="ARBA" id="ARBA00022729"/>
    </source>
</evidence>
<evidence type="ECO:0000313" key="14">
    <source>
        <dbReference type="EMBL" id="KAG5843855.1"/>
    </source>
</evidence>
<dbReference type="InterPro" id="IPR052280">
    <property type="entry name" value="HEPACAM_domain"/>
</dbReference>
<evidence type="ECO:0000256" key="7">
    <source>
        <dbReference type="ARBA" id="ARBA00023157"/>
    </source>
</evidence>
<keyword evidence="9" id="KW-0393">Immunoglobulin domain</keyword>
<evidence type="ECO:0000256" key="1">
    <source>
        <dbReference type="ARBA" id="ARBA00004496"/>
    </source>
</evidence>
<sequence>MGNGMGLSQLVRRDRYFPIEKALRGLSHPVGLLLQLLLCLLFSGKTNTACSATVQEAYFSQKLGRDVVLFVDYPPIDEASPNNSVWTKTLHLSLIMPPPHPIIKVDMNDSHATLELRCEVENGTNLSYHWLKSGQLLPQDERHFLVERNSTLQVNNLTRADCVNYTCVAASSLGSSEGHIQLNGSVNEMCSVRAAPALKLNSILSIATAAFCAFGMCVMILCFRRRQEIRQWLKGHNSHEQPANRRRGQRKITNEAEATEFHVYDEIGEEQVISPAAQEVVQLMCVYTDFIPTCPDAGSRQRPVEIEDFGYSTITSVEP</sequence>
<keyword evidence="2" id="KW-0963">Cytoplasm</keyword>
<evidence type="ECO:0000256" key="3">
    <source>
        <dbReference type="ARBA" id="ARBA00022692"/>
    </source>
</evidence>
<dbReference type="InterPro" id="IPR003598">
    <property type="entry name" value="Ig_sub2"/>
</dbReference>
<evidence type="ECO:0000313" key="15">
    <source>
        <dbReference type="Proteomes" id="UP001044222"/>
    </source>
</evidence>
<evidence type="ECO:0000256" key="8">
    <source>
        <dbReference type="ARBA" id="ARBA00023180"/>
    </source>
</evidence>
<feature type="signal peptide" evidence="12">
    <location>
        <begin position="1"/>
        <end position="48"/>
    </location>
</feature>
<accession>A0A9D3RUU8</accession>
<keyword evidence="15" id="KW-1185">Reference proteome</keyword>
<dbReference type="PROSITE" id="PS50835">
    <property type="entry name" value="IG_LIKE"/>
    <property type="match status" value="1"/>
</dbReference>
<dbReference type="Gene3D" id="2.60.40.10">
    <property type="entry name" value="Immunoglobulins"/>
    <property type="match status" value="1"/>
</dbReference>
<organism evidence="14 15">
    <name type="scientific">Anguilla anguilla</name>
    <name type="common">European freshwater eel</name>
    <name type="synonym">Muraena anguilla</name>
    <dbReference type="NCBI Taxonomy" id="7936"/>
    <lineage>
        <taxon>Eukaryota</taxon>
        <taxon>Metazoa</taxon>
        <taxon>Chordata</taxon>
        <taxon>Craniata</taxon>
        <taxon>Vertebrata</taxon>
        <taxon>Euteleostomi</taxon>
        <taxon>Actinopterygii</taxon>
        <taxon>Neopterygii</taxon>
        <taxon>Teleostei</taxon>
        <taxon>Anguilliformes</taxon>
        <taxon>Anguillidae</taxon>
        <taxon>Anguilla</taxon>
    </lineage>
</organism>
<evidence type="ECO:0000256" key="10">
    <source>
        <dbReference type="ARBA" id="ARBA00046288"/>
    </source>
</evidence>
<feature type="domain" description="Ig-like" evidence="13">
    <location>
        <begin position="99"/>
        <end position="183"/>
    </location>
</feature>
<comment type="caution">
    <text evidence="14">The sequence shown here is derived from an EMBL/GenBank/DDBJ whole genome shotgun (WGS) entry which is preliminary data.</text>
</comment>
<evidence type="ECO:0000256" key="9">
    <source>
        <dbReference type="ARBA" id="ARBA00023319"/>
    </source>
</evidence>
<dbReference type="InterPro" id="IPR007110">
    <property type="entry name" value="Ig-like_dom"/>
</dbReference>
<evidence type="ECO:0000256" key="5">
    <source>
        <dbReference type="ARBA" id="ARBA00022989"/>
    </source>
</evidence>
<evidence type="ECO:0000256" key="11">
    <source>
        <dbReference type="SAM" id="Phobius"/>
    </source>
</evidence>
<keyword evidence="4 12" id="KW-0732">Signal</keyword>
<dbReference type="Pfam" id="PF13927">
    <property type="entry name" value="Ig_3"/>
    <property type="match status" value="1"/>
</dbReference>
<dbReference type="PANTHER" id="PTHR44888">
    <property type="entry name" value="HEPACAM FAMILY MEMBER 2-RELATED"/>
    <property type="match status" value="1"/>
</dbReference>
<evidence type="ECO:0000256" key="2">
    <source>
        <dbReference type="ARBA" id="ARBA00022490"/>
    </source>
</evidence>
<dbReference type="Proteomes" id="UP001044222">
    <property type="component" value="Chromosome 8"/>
</dbReference>
<dbReference type="CDD" id="cd00096">
    <property type="entry name" value="Ig"/>
    <property type="match status" value="1"/>
</dbReference>
<feature type="transmembrane region" description="Helical" evidence="11">
    <location>
        <begin position="203"/>
        <end position="223"/>
    </location>
</feature>
<dbReference type="AlphaFoldDB" id="A0A9D3RUU8"/>
<keyword evidence="3 11" id="KW-0812">Transmembrane</keyword>
<dbReference type="InterPro" id="IPR013783">
    <property type="entry name" value="Ig-like_fold"/>
</dbReference>
<protein>
    <recommendedName>
        <fullName evidence="13">Ig-like domain-containing protein</fullName>
    </recommendedName>
</protein>
<dbReference type="SUPFAM" id="SSF48726">
    <property type="entry name" value="Immunoglobulin"/>
    <property type="match status" value="1"/>
</dbReference>
<evidence type="ECO:0000259" key="13">
    <source>
        <dbReference type="PROSITE" id="PS50835"/>
    </source>
</evidence>
<keyword evidence="6 11" id="KW-0472">Membrane</keyword>
<evidence type="ECO:0000256" key="12">
    <source>
        <dbReference type="SAM" id="SignalP"/>
    </source>
</evidence>